<evidence type="ECO:0000256" key="1">
    <source>
        <dbReference type="SAM" id="MobiDB-lite"/>
    </source>
</evidence>
<protein>
    <submittedName>
        <fullName evidence="2">Uncharacterized protein</fullName>
    </submittedName>
</protein>
<gene>
    <name evidence="2" type="ORF">QBC42DRAFT_249915</name>
</gene>
<organism evidence="2 3">
    <name type="scientific">Cladorrhinum samala</name>
    <dbReference type="NCBI Taxonomy" id="585594"/>
    <lineage>
        <taxon>Eukaryota</taxon>
        <taxon>Fungi</taxon>
        <taxon>Dikarya</taxon>
        <taxon>Ascomycota</taxon>
        <taxon>Pezizomycotina</taxon>
        <taxon>Sordariomycetes</taxon>
        <taxon>Sordariomycetidae</taxon>
        <taxon>Sordariales</taxon>
        <taxon>Podosporaceae</taxon>
        <taxon>Cladorrhinum</taxon>
    </lineage>
</organism>
<sequence length="214" mass="23543">MSQVDDSTAPVISRKRDTKANERRCSRTRRQGSETFHKVQYNTGLCPVLSYNGQEASLRCSDFQLSWEKFMTRLNRPPKRVGQIPSRTILRTADRDLQMADAVVGFATKLVGAGKSGLGIRRSRKGRSAASQSWGTIGLQGTHPQTLPNQAMTKHENRRGGAKAGRGIDGNGWLWKNVGIGPRWGEDPPSVFRNVAFLAGAIRVPNSIICRSAP</sequence>
<name>A0AAV9HT34_9PEZI</name>
<dbReference type="EMBL" id="MU864952">
    <property type="protein sequence ID" value="KAK4464050.1"/>
    <property type="molecule type" value="Genomic_DNA"/>
</dbReference>
<dbReference type="Proteomes" id="UP001321749">
    <property type="component" value="Unassembled WGS sequence"/>
</dbReference>
<accession>A0AAV9HT34</accession>
<dbReference type="AlphaFoldDB" id="A0AAV9HT34"/>
<evidence type="ECO:0000313" key="2">
    <source>
        <dbReference type="EMBL" id="KAK4464050.1"/>
    </source>
</evidence>
<feature type="region of interest" description="Disordered" evidence="1">
    <location>
        <begin position="1"/>
        <end position="31"/>
    </location>
</feature>
<keyword evidence="3" id="KW-1185">Reference proteome</keyword>
<feature type="compositionally biased region" description="Basic and acidic residues" evidence="1">
    <location>
        <begin position="14"/>
        <end position="31"/>
    </location>
</feature>
<comment type="caution">
    <text evidence="2">The sequence shown here is derived from an EMBL/GenBank/DDBJ whole genome shotgun (WGS) entry which is preliminary data.</text>
</comment>
<evidence type="ECO:0000313" key="3">
    <source>
        <dbReference type="Proteomes" id="UP001321749"/>
    </source>
</evidence>
<reference evidence="2" key="2">
    <citation type="submission" date="2023-06" db="EMBL/GenBank/DDBJ databases">
        <authorList>
            <consortium name="Lawrence Berkeley National Laboratory"/>
            <person name="Mondo S.J."/>
            <person name="Hensen N."/>
            <person name="Bonometti L."/>
            <person name="Westerberg I."/>
            <person name="Brannstrom I.O."/>
            <person name="Guillou S."/>
            <person name="Cros-Aarteil S."/>
            <person name="Calhoun S."/>
            <person name="Haridas S."/>
            <person name="Kuo A."/>
            <person name="Pangilinan J."/>
            <person name="Riley R."/>
            <person name="Labutti K."/>
            <person name="Andreopoulos B."/>
            <person name="Lipzen A."/>
            <person name="Chen C."/>
            <person name="Yanf M."/>
            <person name="Daum C."/>
            <person name="Ng V."/>
            <person name="Clum A."/>
            <person name="Steindorff A."/>
            <person name="Ohm R."/>
            <person name="Martin F."/>
            <person name="Silar P."/>
            <person name="Natvig D."/>
            <person name="Lalanne C."/>
            <person name="Gautier V."/>
            <person name="Ament-Velasquez S.L."/>
            <person name="Kruys A."/>
            <person name="Hutchinson M.I."/>
            <person name="Powell A.J."/>
            <person name="Barry K."/>
            <person name="Miller A.N."/>
            <person name="Grigoriev I.V."/>
            <person name="Debuchy R."/>
            <person name="Gladieux P."/>
            <person name="Thoren M.H."/>
            <person name="Johannesson H."/>
        </authorList>
    </citation>
    <scope>NUCLEOTIDE SEQUENCE</scope>
    <source>
        <strain evidence="2">PSN324</strain>
    </source>
</reference>
<proteinExistence type="predicted"/>
<reference evidence="2" key="1">
    <citation type="journal article" date="2023" name="Mol. Phylogenet. Evol.">
        <title>Genome-scale phylogeny and comparative genomics of the fungal order Sordariales.</title>
        <authorList>
            <person name="Hensen N."/>
            <person name="Bonometti L."/>
            <person name="Westerberg I."/>
            <person name="Brannstrom I.O."/>
            <person name="Guillou S."/>
            <person name="Cros-Aarteil S."/>
            <person name="Calhoun S."/>
            <person name="Haridas S."/>
            <person name="Kuo A."/>
            <person name="Mondo S."/>
            <person name="Pangilinan J."/>
            <person name="Riley R."/>
            <person name="LaButti K."/>
            <person name="Andreopoulos B."/>
            <person name="Lipzen A."/>
            <person name="Chen C."/>
            <person name="Yan M."/>
            <person name="Daum C."/>
            <person name="Ng V."/>
            <person name="Clum A."/>
            <person name="Steindorff A."/>
            <person name="Ohm R.A."/>
            <person name="Martin F."/>
            <person name="Silar P."/>
            <person name="Natvig D.O."/>
            <person name="Lalanne C."/>
            <person name="Gautier V."/>
            <person name="Ament-Velasquez S.L."/>
            <person name="Kruys A."/>
            <person name="Hutchinson M.I."/>
            <person name="Powell A.J."/>
            <person name="Barry K."/>
            <person name="Miller A.N."/>
            <person name="Grigoriev I.V."/>
            <person name="Debuchy R."/>
            <person name="Gladieux P."/>
            <person name="Hiltunen Thoren M."/>
            <person name="Johannesson H."/>
        </authorList>
    </citation>
    <scope>NUCLEOTIDE SEQUENCE</scope>
    <source>
        <strain evidence="2">PSN324</strain>
    </source>
</reference>